<dbReference type="EMBL" id="DWYS01000167">
    <property type="protein sequence ID" value="HJB08894.1"/>
    <property type="molecule type" value="Genomic_DNA"/>
</dbReference>
<dbReference type="NCBIfam" id="TIGR02532">
    <property type="entry name" value="IV_pilin_GFxxxE"/>
    <property type="match status" value="1"/>
</dbReference>
<evidence type="ECO:0000313" key="3">
    <source>
        <dbReference type="Proteomes" id="UP000886804"/>
    </source>
</evidence>
<comment type="caution">
    <text evidence="2">The sequence shown here is derived from an EMBL/GenBank/DDBJ whole genome shotgun (WGS) entry which is preliminary data.</text>
</comment>
<proteinExistence type="predicted"/>
<dbReference type="Pfam" id="PF07963">
    <property type="entry name" value="N_methyl"/>
    <property type="match status" value="1"/>
</dbReference>
<reference evidence="2" key="2">
    <citation type="submission" date="2021-04" db="EMBL/GenBank/DDBJ databases">
        <authorList>
            <person name="Gilroy R."/>
        </authorList>
    </citation>
    <scope>NUCLEOTIDE SEQUENCE</scope>
    <source>
        <strain evidence="2">CHK188-4685</strain>
    </source>
</reference>
<sequence>MNTEGFTLIELVCVIAILAILTAVAVPSYQALRDRSAREVAAANARTEYTFGKSQYTMVEAGLMDEEETEASSYDPETDTATWEGEINGRVYIGIYDGRTGEGSAHAQ</sequence>
<evidence type="ECO:0000256" key="1">
    <source>
        <dbReference type="SAM" id="Phobius"/>
    </source>
</evidence>
<evidence type="ECO:0000313" key="2">
    <source>
        <dbReference type="EMBL" id="HJB08894.1"/>
    </source>
</evidence>
<dbReference type="Gene3D" id="3.30.700.10">
    <property type="entry name" value="Glycoprotein, Type 4 Pilin"/>
    <property type="match status" value="1"/>
</dbReference>
<dbReference type="InterPro" id="IPR045584">
    <property type="entry name" value="Pilin-like"/>
</dbReference>
<gene>
    <name evidence="2" type="ORF">H9716_13710</name>
</gene>
<dbReference type="InterPro" id="IPR012902">
    <property type="entry name" value="N_methyl_site"/>
</dbReference>
<dbReference type="Proteomes" id="UP000886804">
    <property type="component" value="Unassembled WGS sequence"/>
</dbReference>
<feature type="transmembrane region" description="Helical" evidence="1">
    <location>
        <begin position="6"/>
        <end position="26"/>
    </location>
</feature>
<dbReference type="AlphaFoldDB" id="A0A9D2LAA2"/>
<dbReference type="SUPFAM" id="SSF54523">
    <property type="entry name" value="Pili subunits"/>
    <property type="match status" value="1"/>
</dbReference>
<protein>
    <submittedName>
        <fullName evidence="2">Type II secretion system GspH family protein</fullName>
    </submittedName>
</protein>
<keyword evidence="1" id="KW-1133">Transmembrane helix</keyword>
<reference evidence="2" key="1">
    <citation type="journal article" date="2021" name="PeerJ">
        <title>Extensive microbial diversity within the chicken gut microbiome revealed by metagenomics and culture.</title>
        <authorList>
            <person name="Gilroy R."/>
            <person name="Ravi A."/>
            <person name="Getino M."/>
            <person name="Pursley I."/>
            <person name="Horton D.L."/>
            <person name="Alikhan N.F."/>
            <person name="Baker D."/>
            <person name="Gharbi K."/>
            <person name="Hall N."/>
            <person name="Watson M."/>
            <person name="Adriaenssens E.M."/>
            <person name="Foster-Nyarko E."/>
            <person name="Jarju S."/>
            <person name="Secka A."/>
            <person name="Antonio M."/>
            <person name="Oren A."/>
            <person name="Chaudhuri R.R."/>
            <person name="La Ragione R."/>
            <person name="Hildebrand F."/>
            <person name="Pallen M.J."/>
        </authorList>
    </citation>
    <scope>NUCLEOTIDE SEQUENCE</scope>
    <source>
        <strain evidence="2">CHK188-4685</strain>
    </source>
</reference>
<organism evidence="2 3">
    <name type="scientific">Candidatus Enterocloster faecavium</name>
    <dbReference type="NCBI Taxonomy" id="2838560"/>
    <lineage>
        <taxon>Bacteria</taxon>
        <taxon>Bacillati</taxon>
        <taxon>Bacillota</taxon>
        <taxon>Clostridia</taxon>
        <taxon>Lachnospirales</taxon>
        <taxon>Lachnospiraceae</taxon>
        <taxon>Enterocloster</taxon>
    </lineage>
</organism>
<keyword evidence="1" id="KW-0472">Membrane</keyword>
<keyword evidence="1" id="KW-0812">Transmembrane</keyword>
<name>A0A9D2LAA2_9FIRM</name>
<accession>A0A9D2LAA2</accession>